<dbReference type="AlphaFoldDB" id="A0A1V6TMC7"/>
<dbReference type="OrthoDB" id="419537at2759"/>
<dbReference type="Proteomes" id="UP000191285">
    <property type="component" value="Unassembled WGS sequence"/>
</dbReference>
<evidence type="ECO:0000313" key="1">
    <source>
        <dbReference type="EMBL" id="OQE27545.1"/>
    </source>
</evidence>
<keyword evidence="2" id="KW-1185">Reference proteome</keyword>
<accession>A0A1V6TMC7</accession>
<protein>
    <submittedName>
        <fullName evidence="1">Uncharacterized protein</fullName>
    </submittedName>
</protein>
<sequence length="65" mass="7085">MSLANRPFVLAKADQTTLQEFGLGISEPADSEREVCVIAGILSSHRTLAFFITLPLLEPRNQISA</sequence>
<reference evidence="2" key="1">
    <citation type="journal article" date="2017" name="Nat. Microbiol.">
        <title>Global analysis of biosynthetic gene clusters reveals vast potential of secondary metabolite production in Penicillium species.</title>
        <authorList>
            <person name="Nielsen J.C."/>
            <person name="Grijseels S."/>
            <person name="Prigent S."/>
            <person name="Ji B."/>
            <person name="Dainat J."/>
            <person name="Nielsen K.F."/>
            <person name="Frisvad J.C."/>
            <person name="Workman M."/>
            <person name="Nielsen J."/>
        </authorList>
    </citation>
    <scope>NUCLEOTIDE SEQUENCE [LARGE SCALE GENOMIC DNA]</scope>
    <source>
        <strain evidence="2">IBT 24891</strain>
    </source>
</reference>
<evidence type="ECO:0000313" key="2">
    <source>
        <dbReference type="Proteomes" id="UP000191285"/>
    </source>
</evidence>
<proteinExistence type="predicted"/>
<name>A0A1V6TMC7_9EURO</name>
<dbReference type="EMBL" id="MLKD01000004">
    <property type="protein sequence ID" value="OQE27545.1"/>
    <property type="molecule type" value="Genomic_DNA"/>
</dbReference>
<organism evidence="1 2">
    <name type="scientific">Penicillium steckii</name>
    <dbReference type="NCBI Taxonomy" id="303698"/>
    <lineage>
        <taxon>Eukaryota</taxon>
        <taxon>Fungi</taxon>
        <taxon>Dikarya</taxon>
        <taxon>Ascomycota</taxon>
        <taxon>Pezizomycotina</taxon>
        <taxon>Eurotiomycetes</taxon>
        <taxon>Eurotiomycetidae</taxon>
        <taxon>Eurotiales</taxon>
        <taxon>Aspergillaceae</taxon>
        <taxon>Penicillium</taxon>
    </lineage>
</organism>
<comment type="caution">
    <text evidence="1">The sequence shown here is derived from an EMBL/GenBank/DDBJ whole genome shotgun (WGS) entry which is preliminary data.</text>
</comment>
<gene>
    <name evidence="1" type="ORF">PENSTE_c004G06760</name>
</gene>